<evidence type="ECO:0000313" key="1">
    <source>
        <dbReference type="EMBL" id="KAJ8379479.1"/>
    </source>
</evidence>
<accession>A0A9Q1G9M0</accession>
<gene>
    <name evidence="1" type="ORF">SKAU_G00002570</name>
</gene>
<reference evidence="1" key="1">
    <citation type="journal article" date="2023" name="Science">
        <title>Genome structures resolve the early diversification of teleost fishes.</title>
        <authorList>
            <person name="Parey E."/>
            <person name="Louis A."/>
            <person name="Montfort J."/>
            <person name="Bouchez O."/>
            <person name="Roques C."/>
            <person name="Iampietro C."/>
            <person name="Lluch J."/>
            <person name="Castinel A."/>
            <person name="Donnadieu C."/>
            <person name="Desvignes T."/>
            <person name="Floi Bucao C."/>
            <person name="Jouanno E."/>
            <person name="Wen M."/>
            <person name="Mejri S."/>
            <person name="Dirks R."/>
            <person name="Jansen H."/>
            <person name="Henkel C."/>
            <person name="Chen W.J."/>
            <person name="Zahm M."/>
            <person name="Cabau C."/>
            <person name="Klopp C."/>
            <person name="Thompson A.W."/>
            <person name="Robinson-Rechavi M."/>
            <person name="Braasch I."/>
            <person name="Lecointre G."/>
            <person name="Bobe J."/>
            <person name="Postlethwait J.H."/>
            <person name="Berthelot C."/>
            <person name="Roest Crollius H."/>
            <person name="Guiguen Y."/>
        </authorList>
    </citation>
    <scope>NUCLEOTIDE SEQUENCE</scope>
    <source>
        <strain evidence="1">WJC10195</strain>
    </source>
</reference>
<dbReference type="EMBL" id="JAINUF010000001">
    <property type="protein sequence ID" value="KAJ8379479.1"/>
    <property type="molecule type" value="Genomic_DNA"/>
</dbReference>
<dbReference type="OrthoDB" id="10630408at2759"/>
<dbReference type="AlphaFoldDB" id="A0A9Q1G9M0"/>
<proteinExistence type="predicted"/>
<keyword evidence="2" id="KW-1185">Reference proteome</keyword>
<evidence type="ECO:0000313" key="2">
    <source>
        <dbReference type="Proteomes" id="UP001152622"/>
    </source>
</evidence>
<sequence length="116" mass="12519">MHMLELGSSARGLRERALWGDVRISELKQLGLSAVPGPETLAQSKSASQTSFYIAGFQLERGFKGPRLRPDHTCESRFIRDPEAAVHPFDVPLDGFSGGMLGAPIQNGRVQATAAV</sequence>
<name>A0A9Q1G9M0_SYNKA</name>
<dbReference type="Proteomes" id="UP001152622">
    <property type="component" value="Chromosome 1"/>
</dbReference>
<comment type="caution">
    <text evidence="1">The sequence shown here is derived from an EMBL/GenBank/DDBJ whole genome shotgun (WGS) entry which is preliminary data.</text>
</comment>
<organism evidence="1 2">
    <name type="scientific">Synaphobranchus kaupii</name>
    <name type="common">Kaup's arrowtooth eel</name>
    <dbReference type="NCBI Taxonomy" id="118154"/>
    <lineage>
        <taxon>Eukaryota</taxon>
        <taxon>Metazoa</taxon>
        <taxon>Chordata</taxon>
        <taxon>Craniata</taxon>
        <taxon>Vertebrata</taxon>
        <taxon>Euteleostomi</taxon>
        <taxon>Actinopterygii</taxon>
        <taxon>Neopterygii</taxon>
        <taxon>Teleostei</taxon>
        <taxon>Anguilliformes</taxon>
        <taxon>Synaphobranchidae</taxon>
        <taxon>Synaphobranchus</taxon>
    </lineage>
</organism>
<protein>
    <submittedName>
        <fullName evidence="1">Uncharacterized protein</fullName>
    </submittedName>
</protein>